<evidence type="ECO:0000313" key="2">
    <source>
        <dbReference type="EMBL" id="CAG7659353.1"/>
    </source>
</evidence>
<feature type="region of interest" description="Disordered" evidence="1">
    <location>
        <begin position="29"/>
        <end position="311"/>
    </location>
</feature>
<feature type="compositionally biased region" description="Low complexity" evidence="1">
    <location>
        <begin position="62"/>
        <end position="82"/>
    </location>
</feature>
<organism evidence="2 3">
    <name type="scientific">Allacma fusca</name>
    <dbReference type="NCBI Taxonomy" id="39272"/>
    <lineage>
        <taxon>Eukaryota</taxon>
        <taxon>Metazoa</taxon>
        <taxon>Ecdysozoa</taxon>
        <taxon>Arthropoda</taxon>
        <taxon>Hexapoda</taxon>
        <taxon>Collembola</taxon>
        <taxon>Symphypleona</taxon>
        <taxon>Sminthuridae</taxon>
        <taxon>Allacma</taxon>
    </lineage>
</organism>
<dbReference type="Proteomes" id="UP000708208">
    <property type="component" value="Unassembled WGS sequence"/>
</dbReference>
<protein>
    <submittedName>
        <fullName evidence="2">Uncharacterized protein</fullName>
    </submittedName>
</protein>
<feature type="compositionally biased region" description="Polar residues" evidence="1">
    <location>
        <begin position="292"/>
        <end position="310"/>
    </location>
</feature>
<feature type="compositionally biased region" description="Polar residues" evidence="1">
    <location>
        <begin position="162"/>
        <end position="173"/>
    </location>
</feature>
<dbReference type="OrthoDB" id="10036174at2759"/>
<feature type="compositionally biased region" description="Low complexity" evidence="1">
    <location>
        <begin position="203"/>
        <end position="224"/>
    </location>
</feature>
<feature type="compositionally biased region" description="Basic and acidic residues" evidence="1">
    <location>
        <begin position="29"/>
        <end position="55"/>
    </location>
</feature>
<sequence>MPKDPLCPLGFHPQTRWPTRCKRCFREYKEHAPKNDDKKDLSSRHDLEFRRRTPFPEDIPTSSSDSRSRSSAVSSNISSRQSNTDSPSSKDFSTPYSSISSEAQIRLNRLREASAERKAATTDNLLTPATAETRAPIRRRTTDLSHIIESTSSYHKAPATKTPASSITHTNNAPKEMPTPPGRRKILPQSSLPEETVTLRLGSRSNSFNLSDNSNSSRESSVSPSPVPPRRAKTPSLEETTKEPPVTKVQLKLPKVKVSDSSDDAREQEKDDTKPKRLKKKRLLIQGVQEVMPQSSPDESDGSSENSDAQSADVAFIIQVRFGPNGDGVVLEY</sequence>
<feature type="compositionally biased region" description="Polar residues" evidence="1">
    <location>
        <begin position="83"/>
        <end position="103"/>
    </location>
</feature>
<dbReference type="AlphaFoldDB" id="A0A8J2NRI4"/>
<keyword evidence="3" id="KW-1185">Reference proteome</keyword>
<feature type="compositionally biased region" description="Basic and acidic residues" evidence="1">
    <location>
        <begin position="257"/>
        <end position="275"/>
    </location>
</feature>
<feature type="compositionally biased region" description="Basic and acidic residues" evidence="1">
    <location>
        <begin position="109"/>
        <end position="120"/>
    </location>
</feature>
<name>A0A8J2NRI4_9HEXA</name>
<dbReference type="EMBL" id="CAJVCH010006549">
    <property type="protein sequence ID" value="CAG7659353.1"/>
    <property type="molecule type" value="Genomic_DNA"/>
</dbReference>
<accession>A0A8J2NRI4</accession>
<evidence type="ECO:0000256" key="1">
    <source>
        <dbReference type="SAM" id="MobiDB-lite"/>
    </source>
</evidence>
<gene>
    <name evidence="2" type="ORF">AFUS01_LOCUS1177</name>
</gene>
<evidence type="ECO:0000313" key="3">
    <source>
        <dbReference type="Proteomes" id="UP000708208"/>
    </source>
</evidence>
<comment type="caution">
    <text evidence="2">The sequence shown here is derived from an EMBL/GenBank/DDBJ whole genome shotgun (WGS) entry which is preliminary data.</text>
</comment>
<proteinExistence type="predicted"/>
<reference evidence="2" key="1">
    <citation type="submission" date="2021-06" db="EMBL/GenBank/DDBJ databases">
        <authorList>
            <person name="Hodson N. C."/>
            <person name="Mongue J. A."/>
            <person name="Jaron S. K."/>
        </authorList>
    </citation>
    <scope>NUCLEOTIDE SEQUENCE</scope>
</reference>